<dbReference type="InterPro" id="IPR050598">
    <property type="entry name" value="AminoAcid_Transporter"/>
</dbReference>
<feature type="transmembrane region" description="Helical" evidence="5">
    <location>
        <begin position="271"/>
        <end position="288"/>
    </location>
</feature>
<proteinExistence type="predicted"/>
<feature type="transmembrane region" description="Helical" evidence="5">
    <location>
        <begin position="470"/>
        <end position="493"/>
    </location>
</feature>
<feature type="transmembrane region" description="Helical" evidence="5">
    <location>
        <begin position="434"/>
        <end position="458"/>
    </location>
</feature>
<evidence type="ECO:0000256" key="4">
    <source>
        <dbReference type="ARBA" id="ARBA00023136"/>
    </source>
</evidence>
<feature type="transmembrane region" description="Helical" evidence="5">
    <location>
        <begin position="63"/>
        <end position="83"/>
    </location>
</feature>
<accession>A0A9N9BAF5</accession>
<organism evidence="6 7">
    <name type="scientific">Funneliformis caledonium</name>
    <dbReference type="NCBI Taxonomy" id="1117310"/>
    <lineage>
        <taxon>Eukaryota</taxon>
        <taxon>Fungi</taxon>
        <taxon>Fungi incertae sedis</taxon>
        <taxon>Mucoromycota</taxon>
        <taxon>Glomeromycotina</taxon>
        <taxon>Glomeromycetes</taxon>
        <taxon>Glomerales</taxon>
        <taxon>Glomeraceae</taxon>
        <taxon>Funneliformis</taxon>
    </lineage>
</organism>
<feature type="transmembrane region" description="Helical" evidence="5">
    <location>
        <begin position="113"/>
        <end position="136"/>
    </location>
</feature>
<evidence type="ECO:0000256" key="1">
    <source>
        <dbReference type="ARBA" id="ARBA00004141"/>
    </source>
</evidence>
<keyword evidence="2 5" id="KW-0812">Transmembrane</keyword>
<sequence length="565" mass="63792">MHYNGRGGLQLEVTPTNSTISRNNENNRLLGVIYGIGMNVNNIIGAGIFTTPGIVWKNVKSPYIVLGLWLMGGIVSLFGSLIYTEYGAIHKDSGGETIYLATAYPKPYLMLSYLFSFMFIFVIRPGIICAVLQSAAQYTWYLFTDVPFAESSNCNLTEINRFNPNWIIKLTAIGLLFLITGYHLLSNKWSNRINHTLAIIKTIVLIVIAFGGFSKYKNANNWTTPPEGEMFKFTSYSIAIISVLFSYNGWNNLNYSLDEFRNPEERLKKSNIYSVGIVTFLCKSSNFIPVQTIVFSSNGKSKINNQSIHFTIDLMVNIAFITAVPLDKINKDIFNETIAIDFFNSIFEGNTTGKKIFSFCVVLSAIGTAASSIWSGSRVIVTAAKSNFFPIFSSQLKSWNNKFNTPITALLAQLGWCTLIMLVVGSTALIDNFILYSSVAMFCSWIFYVITSLGLVILRNTSTTDSTYPFKVPLPIIYLFILFGFITLILSFWGIDSNCPKLNLLFIVISFIFLIIGFFLWFGLFYLRHLEEQRKEDRIREINEQVESRLAAISESQNNRRTRTI</sequence>
<gene>
    <name evidence="6" type="ORF">FCALED_LOCUS6456</name>
</gene>
<dbReference type="Proteomes" id="UP000789570">
    <property type="component" value="Unassembled WGS sequence"/>
</dbReference>
<evidence type="ECO:0000256" key="5">
    <source>
        <dbReference type="SAM" id="Phobius"/>
    </source>
</evidence>
<feature type="transmembrane region" description="Helical" evidence="5">
    <location>
        <begin position="166"/>
        <end position="185"/>
    </location>
</feature>
<feature type="transmembrane region" description="Helical" evidence="5">
    <location>
        <begin position="197"/>
        <end position="213"/>
    </location>
</feature>
<comment type="caution">
    <text evidence="6">The sequence shown here is derived from an EMBL/GenBank/DDBJ whole genome shotgun (WGS) entry which is preliminary data.</text>
</comment>
<dbReference type="EMBL" id="CAJVPQ010001545">
    <property type="protein sequence ID" value="CAG8558037.1"/>
    <property type="molecule type" value="Genomic_DNA"/>
</dbReference>
<dbReference type="PIRSF" id="PIRSF006060">
    <property type="entry name" value="AA_transporter"/>
    <property type="match status" value="1"/>
</dbReference>
<feature type="transmembrane region" description="Helical" evidence="5">
    <location>
        <begin position="233"/>
        <end position="250"/>
    </location>
</feature>
<dbReference type="OrthoDB" id="10062876at2759"/>
<dbReference type="PANTHER" id="PTHR11785">
    <property type="entry name" value="AMINO ACID TRANSPORTER"/>
    <property type="match status" value="1"/>
</dbReference>
<comment type="subcellular location">
    <subcellularLocation>
        <location evidence="1">Membrane</location>
        <topology evidence="1">Multi-pass membrane protein</topology>
    </subcellularLocation>
</comment>
<dbReference type="AlphaFoldDB" id="A0A9N9BAF5"/>
<dbReference type="GO" id="GO:0015179">
    <property type="term" value="F:L-amino acid transmembrane transporter activity"/>
    <property type="evidence" value="ECO:0007669"/>
    <property type="project" value="TreeGrafter"/>
</dbReference>
<dbReference type="GO" id="GO:0016020">
    <property type="term" value="C:membrane"/>
    <property type="evidence" value="ECO:0007669"/>
    <property type="project" value="UniProtKB-SubCell"/>
</dbReference>
<feature type="transmembrane region" description="Helical" evidence="5">
    <location>
        <begin position="407"/>
        <end position="428"/>
    </location>
</feature>
<dbReference type="Pfam" id="PF13520">
    <property type="entry name" value="AA_permease_2"/>
    <property type="match status" value="1"/>
</dbReference>
<feature type="transmembrane region" description="Helical" evidence="5">
    <location>
        <begin position="505"/>
        <end position="527"/>
    </location>
</feature>
<protein>
    <submittedName>
        <fullName evidence="6">2140_t:CDS:1</fullName>
    </submittedName>
</protein>
<evidence type="ECO:0000313" key="6">
    <source>
        <dbReference type="EMBL" id="CAG8558037.1"/>
    </source>
</evidence>
<keyword evidence="7" id="KW-1185">Reference proteome</keyword>
<name>A0A9N9BAF5_9GLOM</name>
<keyword evidence="3 5" id="KW-1133">Transmembrane helix</keyword>
<feature type="transmembrane region" description="Helical" evidence="5">
    <location>
        <begin position="29"/>
        <end position="51"/>
    </location>
</feature>
<dbReference type="InterPro" id="IPR002293">
    <property type="entry name" value="AA/rel_permease1"/>
</dbReference>
<reference evidence="6" key="1">
    <citation type="submission" date="2021-06" db="EMBL/GenBank/DDBJ databases">
        <authorList>
            <person name="Kallberg Y."/>
            <person name="Tangrot J."/>
            <person name="Rosling A."/>
        </authorList>
    </citation>
    <scope>NUCLEOTIDE SEQUENCE</scope>
    <source>
        <strain evidence="6">UK204</strain>
    </source>
</reference>
<evidence type="ECO:0000313" key="7">
    <source>
        <dbReference type="Proteomes" id="UP000789570"/>
    </source>
</evidence>
<evidence type="ECO:0000256" key="2">
    <source>
        <dbReference type="ARBA" id="ARBA00022692"/>
    </source>
</evidence>
<dbReference type="Gene3D" id="1.20.1740.10">
    <property type="entry name" value="Amino acid/polyamine transporter I"/>
    <property type="match status" value="1"/>
</dbReference>
<evidence type="ECO:0000256" key="3">
    <source>
        <dbReference type="ARBA" id="ARBA00022989"/>
    </source>
</evidence>
<dbReference type="PANTHER" id="PTHR11785:SF512">
    <property type="entry name" value="SOBREMESA, ISOFORM B"/>
    <property type="match status" value="1"/>
</dbReference>
<feature type="transmembrane region" description="Helical" evidence="5">
    <location>
        <begin position="308"/>
        <end position="326"/>
    </location>
</feature>
<keyword evidence="4 5" id="KW-0472">Membrane</keyword>